<evidence type="ECO:0000313" key="4">
    <source>
        <dbReference type="Proteomes" id="UP001303222"/>
    </source>
</evidence>
<proteinExistence type="predicted"/>
<dbReference type="PROSITE" id="PS50280">
    <property type="entry name" value="SET"/>
    <property type="match status" value="1"/>
</dbReference>
<evidence type="ECO:0000313" key="3">
    <source>
        <dbReference type="EMBL" id="KAK3950302.1"/>
    </source>
</evidence>
<gene>
    <name evidence="3" type="ORF">QBC32DRAFT_326250</name>
</gene>
<dbReference type="AlphaFoldDB" id="A0AAN6NQR2"/>
<sequence length="409" mass="44842">MDRASDSPMSVADLSSIRPLTVETSGDSDVTTDISLAVPSMDACDIPLPDEECDWDLLEISALDDHPGSDIVEVAYSEPTEADNTIRDQDDTQANDINHHDTSLTSASSTPSPPETPRKQDGSQTDDGDLHGSSITPMSSIDSSPKTPAEDQSLSHPSLVEDSGPGFSLDDLDLSSPNWMDKINQFLETLGDVEPEKSSSEKDGKYDGPVIAIPDTPDYHPYSENFQICLSKHGGFGTFAIRDLRIGEVILIEKPLLRTARDSFYADFLKLSGEDQETFMRLYTPPGNYKSRDGSDYNHIRAIVAANSFAIPPYVNNNIISVYNVASRLNHACQPVANVFYDFDGQNPNPIRMTTSKVVKAGSELFISYGGHPMSLYERYGFRCCCGGCEGVTDQDLAIKKKREMNGWN</sequence>
<reference evidence="3" key="2">
    <citation type="submission" date="2023-06" db="EMBL/GenBank/DDBJ databases">
        <authorList>
            <consortium name="Lawrence Berkeley National Laboratory"/>
            <person name="Mondo S.J."/>
            <person name="Hensen N."/>
            <person name="Bonometti L."/>
            <person name="Westerberg I."/>
            <person name="Brannstrom I.O."/>
            <person name="Guillou S."/>
            <person name="Cros-Aarteil S."/>
            <person name="Calhoun S."/>
            <person name="Haridas S."/>
            <person name="Kuo A."/>
            <person name="Pangilinan J."/>
            <person name="Riley R."/>
            <person name="Labutti K."/>
            <person name="Andreopoulos B."/>
            <person name="Lipzen A."/>
            <person name="Chen C."/>
            <person name="Yanf M."/>
            <person name="Daum C."/>
            <person name="Ng V."/>
            <person name="Clum A."/>
            <person name="Steindorff A."/>
            <person name="Ohm R."/>
            <person name="Martin F."/>
            <person name="Silar P."/>
            <person name="Natvig D."/>
            <person name="Lalanne C."/>
            <person name="Gautier V."/>
            <person name="Ament-Velasquez S.L."/>
            <person name="Kruys A."/>
            <person name="Hutchinson M.I."/>
            <person name="Powell A.J."/>
            <person name="Barry K."/>
            <person name="Miller A.N."/>
            <person name="Grigoriev I.V."/>
            <person name="Debuchy R."/>
            <person name="Gladieux P."/>
            <person name="Thoren M.H."/>
            <person name="Johannesson H."/>
        </authorList>
    </citation>
    <scope>NUCLEOTIDE SEQUENCE</scope>
    <source>
        <strain evidence="3">CBS 626.80</strain>
    </source>
</reference>
<dbReference type="CDD" id="cd20071">
    <property type="entry name" value="SET_SMYD"/>
    <property type="match status" value="1"/>
</dbReference>
<dbReference type="InterPro" id="IPR046341">
    <property type="entry name" value="SET_dom_sf"/>
</dbReference>
<dbReference type="EMBL" id="MU859182">
    <property type="protein sequence ID" value="KAK3950302.1"/>
    <property type="molecule type" value="Genomic_DNA"/>
</dbReference>
<reference evidence="3" key="1">
    <citation type="journal article" date="2023" name="Mol. Phylogenet. Evol.">
        <title>Genome-scale phylogeny and comparative genomics of the fungal order Sordariales.</title>
        <authorList>
            <person name="Hensen N."/>
            <person name="Bonometti L."/>
            <person name="Westerberg I."/>
            <person name="Brannstrom I.O."/>
            <person name="Guillou S."/>
            <person name="Cros-Aarteil S."/>
            <person name="Calhoun S."/>
            <person name="Haridas S."/>
            <person name="Kuo A."/>
            <person name="Mondo S."/>
            <person name="Pangilinan J."/>
            <person name="Riley R."/>
            <person name="LaButti K."/>
            <person name="Andreopoulos B."/>
            <person name="Lipzen A."/>
            <person name="Chen C."/>
            <person name="Yan M."/>
            <person name="Daum C."/>
            <person name="Ng V."/>
            <person name="Clum A."/>
            <person name="Steindorff A."/>
            <person name="Ohm R.A."/>
            <person name="Martin F."/>
            <person name="Silar P."/>
            <person name="Natvig D.O."/>
            <person name="Lalanne C."/>
            <person name="Gautier V."/>
            <person name="Ament-Velasquez S.L."/>
            <person name="Kruys A."/>
            <person name="Hutchinson M.I."/>
            <person name="Powell A.J."/>
            <person name="Barry K."/>
            <person name="Miller A.N."/>
            <person name="Grigoriev I.V."/>
            <person name="Debuchy R."/>
            <person name="Gladieux P."/>
            <person name="Hiltunen Thoren M."/>
            <person name="Johannesson H."/>
        </authorList>
    </citation>
    <scope>NUCLEOTIDE SEQUENCE</scope>
    <source>
        <strain evidence="3">CBS 626.80</strain>
    </source>
</reference>
<dbReference type="InterPro" id="IPR001214">
    <property type="entry name" value="SET_dom"/>
</dbReference>
<accession>A0AAN6NQR2</accession>
<feature type="region of interest" description="Disordered" evidence="1">
    <location>
        <begin position="63"/>
        <end position="173"/>
    </location>
</feature>
<dbReference type="PANTHER" id="PTHR12197:SF251">
    <property type="entry name" value="EG:BACR7C10.4 PROTEIN"/>
    <property type="match status" value="1"/>
</dbReference>
<feature type="domain" description="SET" evidence="2">
    <location>
        <begin position="224"/>
        <end position="370"/>
    </location>
</feature>
<keyword evidence="4" id="KW-1185">Reference proteome</keyword>
<dbReference type="SUPFAM" id="SSF82199">
    <property type="entry name" value="SET domain"/>
    <property type="match status" value="1"/>
</dbReference>
<dbReference type="InterPro" id="IPR050869">
    <property type="entry name" value="H3K4_H4K5_MeTrfase"/>
</dbReference>
<evidence type="ECO:0000259" key="2">
    <source>
        <dbReference type="PROSITE" id="PS50280"/>
    </source>
</evidence>
<dbReference type="GO" id="GO:0005634">
    <property type="term" value="C:nucleus"/>
    <property type="evidence" value="ECO:0007669"/>
    <property type="project" value="TreeGrafter"/>
</dbReference>
<dbReference type="SMART" id="SM00317">
    <property type="entry name" value="SET"/>
    <property type="match status" value="1"/>
</dbReference>
<dbReference type="PANTHER" id="PTHR12197">
    <property type="entry name" value="HISTONE-LYSINE N-METHYLTRANSFERASE SMYD"/>
    <property type="match status" value="1"/>
</dbReference>
<protein>
    <recommendedName>
        <fullName evidence="2">SET domain-containing protein</fullName>
    </recommendedName>
</protein>
<evidence type="ECO:0000256" key="1">
    <source>
        <dbReference type="SAM" id="MobiDB-lite"/>
    </source>
</evidence>
<organism evidence="3 4">
    <name type="scientific">Pseudoneurospora amorphoporcata</name>
    <dbReference type="NCBI Taxonomy" id="241081"/>
    <lineage>
        <taxon>Eukaryota</taxon>
        <taxon>Fungi</taxon>
        <taxon>Dikarya</taxon>
        <taxon>Ascomycota</taxon>
        <taxon>Pezizomycotina</taxon>
        <taxon>Sordariomycetes</taxon>
        <taxon>Sordariomycetidae</taxon>
        <taxon>Sordariales</taxon>
        <taxon>Sordariaceae</taxon>
        <taxon>Pseudoneurospora</taxon>
    </lineage>
</organism>
<dbReference type="Gene3D" id="2.170.270.10">
    <property type="entry name" value="SET domain"/>
    <property type="match status" value="1"/>
</dbReference>
<dbReference type="Proteomes" id="UP001303222">
    <property type="component" value="Unassembled WGS sequence"/>
</dbReference>
<feature type="compositionally biased region" description="Low complexity" evidence="1">
    <location>
        <begin position="133"/>
        <end position="145"/>
    </location>
</feature>
<comment type="caution">
    <text evidence="3">The sequence shown here is derived from an EMBL/GenBank/DDBJ whole genome shotgun (WGS) entry which is preliminary data.</text>
</comment>
<dbReference type="Pfam" id="PF00856">
    <property type="entry name" value="SET"/>
    <property type="match status" value="1"/>
</dbReference>
<name>A0AAN6NQR2_9PEZI</name>